<dbReference type="CDD" id="cd03224">
    <property type="entry name" value="ABC_TM1139_LivF_branched"/>
    <property type="match status" value="1"/>
</dbReference>
<dbReference type="PROSITE" id="PS50893">
    <property type="entry name" value="ABC_TRANSPORTER_2"/>
    <property type="match status" value="1"/>
</dbReference>
<dbReference type="GO" id="GO:0015807">
    <property type="term" value="P:L-amino acid transport"/>
    <property type="evidence" value="ECO:0007669"/>
    <property type="project" value="TreeGrafter"/>
</dbReference>
<dbReference type="InterPro" id="IPR003593">
    <property type="entry name" value="AAA+_ATPase"/>
</dbReference>
<dbReference type="RefSeq" id="WP_188166790.1">
    <property type="nucleotide sequence ID" value="NZ_JACVVX010000012.1"/>
</dbReference>
<gene>
    <name evidence="7" type="ORF">ICI42_22160</name>
</gene>
<keyword evidence="8" id="KW-1185">Reference proteome</keyword>
<proteinExistence type="inferred from homology"/>
<reference evidence="7" key="1">
    <citation type="submission" date="2020-09" db="EMBL/GenBank/DDBJ databases">
        <title>Genome seq and assembly of Tianweitania sp.</title>
        <authorList>
            <person name="Chhetri G."/>
        </authorList>
    </citation>
    <scope>NUCLEOTIDE SEQUENCE</scope>
    <source>
        <strain evidence="7">Rool2</strain>
    </source>
</reference>
<dbReference type="EMBL" id="JACVVX010000012">
    <property type="protein sequence ID" value="MBD0417350.1"/>
    <property type="molecule type" value="Genomic_DNA"/>
</dbReference>
<dbReference type="SMART" id="SM00382">
    <property type="entry name" value="AAA"/>
    <property type="match status" value="1"/>
</dbReference>
<keyword evidence="3" id="KW-0547">Nucleotide-binding</keyword>
<evidence type="ECO:0000313" key="7">
    <source>
        <dbReference type="EMBL" id="MBD0417350.1"/>
    </source>
</evidence>
<dbReference type="SUPFAM" id="SSF52540">
    <property type="entry name" value="P-loop containing nucleoside triphosphate hydrolases"/>
    <property type="match status" value="1"/>
</dbReference>
<protein>
    <submittedName>
        <fullName evidence="7">ABC transporter ATP-binding protein</fullName>
    </submittedName>
</protein>
<dbReference type="GO" id="GO:0005524">
    <property type="term" value="F:ATP binding"/>
    <property type="evidence" value="ECO:0007669"/>
    <property type="project" value="UniProtKB-KW"/>
</dbReference>
<evidence type="ECO:0000313" key="8">
    <source>
        <dbReference type="Proteomes" id="UP000643405"/>
    </source>
</evidence>
<dbReference type="Pfam" id="PF00005">
    <property type="entry name" value="ABC_tran"/>
    <property type="match status" value="1"/>
</dbReference>
<keyword evidence="5" id="KW-0029">Amino-acid transport</keyword>
<evidence type="ECO:0000256" key="2">
    <source>
        <dbReference type="ARBA" id="ARBA00022448"/>
    </source>
</evidence>
<dbReference type="Gene3D" id="3.40.50.300">
    <property type="entry name" value="P-loop containing nucleotide triphosphate hydrolases"/>
    <property type="match status" value="1"/>
</dbReference>
<evidence type="ECO:0000259" key="6">
    <source>
        <dbReference type="PROSITE" id="PS50893"/>
    </source>
</evidence>
<dbReference type="InterPro" id="IPR017871">
    <property type="entry name" value="ABC_transporter-like_CS"/>
</dbReference>
<evidence type="ECO:0000256" key="1">
    <source>
        <dbReference type="ARBA" id="ARBA00005417"/>
    </source>
</evidence>
<dbReference type="InterPro" id="IPR027417">
    <property type="entry name" value="P-loop_NTPase"/>
</dbReference>
<sequence length="233" mass="24611">MLEVSGLCAGYGRLPVLRDVSFSAAEGEILLIAGENGAGKTTLLQTIGGLIKPTAGSIRFEGRDVTGATPEDLVPRGLRLVLDGHRVFPELSVFDNIRLGAVASKTGKVAFDTAVDQIFEVFPILKQKANDKARSLSGGQQQMLTLSQAFVSQPKVLLCDEPSLGLAMALMPPIMNFLRSWAKSGTAVVIVEQHVQLALAVAARGLLMQRGSVVFDGTADEFAAETGIIAAPH</sequence>
<dbReference type="GO" id="GO:0016887">
    <property type="term" value="F:ATP hydrolysis activity"/>
    <property type="evidence" value="ECO:0007669"/>
    <property type="project" value="InterPro"/>
</dbReference>
<dbReference type="PANTHER" id="PTHR43820">
    <property type="entry name" value="HIGH-AFFINITY BRANCHED-CHAIN AMINO ACID TRANSPORT ATP-BINDING PROTEIN LIVF"/>
    <property type="match status" value="1"/>
</dbReference>
<dbReference type="PANTHER" id="PTHR43820:SF4">
    <property type="entry name" value="HIGH-AFFINITY BRANCHED-CHAIN AMINO ACID TRANSPORT ATP-BINDING PROTEIN LIVF"/>
    <property type="match status" value="1"/>
</dbReference>
<comment type="similarity">
    <text evidence="1">Belongs to the ABC transporter superfamily.</text>
</comment>
<dbReference type="AlphaFoldDB" id="A0A8J6Q5A4"/>
<comment type="caution">
    <text evidence="7">The sequence shown here is derived from an EMBL/GenBank/DDBJ whole genome shotgun (WGS) entry which is preliminary data.</text>
</comment>
<accession>A0A8J6Q5A4</accession>
<evidence type="ECO:0000256" key="5">
    <source>
        <dbReference type="ARBA" id="ARBA00022970"/>
    </source>
</evidence>
<organism evidence="7 8">
    <name type="scientific">Oryzicola mucosus</name>
    <dbReference type="NCBI Taxonomy" id="2767425"/>
    <lineage>
        <taxon>Bacteria</taxon>
        <taxon>Pseudomonadati</taxon>
        <taxon>Pseudomonadota</taxon>
        <taxon>Alphaproteobacteria</taxon>
        <taxon>Hyphomicrobiales</taxon>
        <taxon>Phyllobacteriaceae</taxon>
        <taxon>Oryzicola</taxon>
    </lineage>
</organism>
<dbReference type="GO" id="GO:0015658">
    <property type="term" value="F:branched-chain amino acid transmembrane transporter activity"/>
    <property type="evidence" value="ECO:0007669"/>
    <property type="project" value="TreeGrafter"/>
</dbReference>
<keyword evidence="4 7" id="KW-0067">ATP-binding</keyword>
<keyword evidence="2" id="KW-0813">Transport</keyword>
<name>A0A8J6Q5A4_9HYPH</name>
<evidence type="ECO:0000256" key="4">
    <source>
        <dbReference type="ARBA" id="ARBA00022840"/>
    </source>
</evidence>
<dbReference type="InterPro" id="IPR052156">
    <property type="entry name" value="BCAA_Transport_ATP-bd_LivF"/>
</dbReference>
<dbReference type="PROSITE" id="PS00211">
    <property type="entry name" value="ABC_TRANSPORTER_1"/>
    <property type="match status" value="1"/>
</dbReference>
<feature type="domain" description="ABC transporter" evidence="6">
    <location>
        <begin position="2"/>
        <end position="231"/>
    </location>
</feature>
<dbReference type="Proteomes" id="UP000643405">
    <property type="component" value="Unassembled WGS sequence"/>
</dbReference>
<evidence type="ECO:0000256" key="3">
    <source>
        <dbReference type="ARBA" id="ARBA00022741"/>
    </source>
</evidence>
<dbReference type="InterPro" id="IPR003439">
    <property type="entry name" value="ABC_transporter-like_ATP-bd"/>
</dbReference>